<dbReference type="RefSeq" id="WP_088844506.1">
    <property type="nucleotide sequence ID" value="NZ_FYEW01000002.1"/>
</dbReference>
<evidence type="ECO:0000313" key="3">
    <source>
        <dbReference type="Proteomes" id="UP000198131"/>
    </source>
</evidence>
<evidence type="ECO:0000256" key="1">
    <source>
        <dbReference type="SAM" id="Phobius"/>
    </source>
</evidence>
<keyword evidence="1" id="KW-0812">Transmembrane</keyword>
<dbReference type="Pfam" id="PF22503">
    <property type="entry name" value="DUF6992"/>
    <property type="match status" value="1"/>
</dbReference>
<dbReference type="AlphaFoldDB" id="A0A212UCY9"/>
<organism evidence="2 3">
    <name type="scientific">Hymenobacter gelipurpurascens</name>
    <dbReference type="NCBI Taxonomy" id="89968"/>
    <lineage>
        <taxon>Bacteria</taxon>
        <taxon>Pseudomonadati</taxon>
        <taxon>Bacteroidota</taxon>
        <taxon>Cytophagia</taxon>
        <taxon>Cytophagales</taxon>
        <taxon>Hymenobacteraceae</taxon>
        <taxon>Hymenobacter</taxon>
    </lineage>
</organism>
<protein>
    <submittedName>
        <fullName evidence="2">Uncharacterized protein</fullName>
    </submittedName>
</protein>
<feature type="transmembrane region" description="Helical" evidence="1">
    <location>
        <begin position="31"/>
        <end position="50"/>
    </location>
</feature>
<feature type="transmembrane region" description="Helical" evidence="1">
    <location>
        <begin position="107"/>
        <end position="125"/>
    </location>
</feature>
<keyword evidence="1" id="KW-0472">Membrane</keyword>
<dbReference type="Proteomes" id="UP000198131">
    <property type="component" value="Unassembled WGS sequence"/>
</dbReference>
<sequence>MVAPFLLFLSEPTSAALQLINHARELLAERGMAVLGTWGLLNLVVSGYLAKRAAPRSEDYYFHLMNIGWNMVNVLLAVWGILRAHPAQVASMTLPESLAAQFDFEKILLFNAGLDVAYVCIGSWLRARADSADERPERLAGFGRSLWLQGGFLFLFDVGFYLVYHPFAGQLLAELP</sequence>
<keyword evidence="3" id="KW-1185">Reference proteome</keyword>
<dbReference type="OrthoDB" id="1122568at2"/>
<evidence type="ECO:0000313" key="2">
    <source>
        <dbReference type="EMBL" id="SNC76115.1"/>
    </source>
</evidence>
<gene>
    <name evidence="2" type="ORF">SAMN06265337_3222</name>
</gene>
<accession>A0A212UCY9</accession>
<keyword evidence="1" id="KW-1133">Transmembrane helix</keyword>
<name>A0A212UCY9_9BACT</name>
<dbReference type="InterPro" id="IPR054261">
    <property type="entry name" value="DUF6992"/>
</dbReference>
<feature type="transmembrane region" description="Helical" evidence="1">
    <location>
        <begin position="146"/>
        <end position="164"/>
    </location>
</feature>
<reference evidence="3" key="1">
    <citation type="submission" date="2017-06" db="EMBL/GenBank/DDBJ databases">
        <authorList>
            <person name="Varghese N."/>
            <person name="Submissions S."/>
        </authorList>
    </citation>
    <scope>NUCLEOTIDE SEQUENCE [LARGE SCALE GENOMIC DNA]</scope>
    <source>
        <strain evidence="3">DSM 11116</strain>
    </source>
</reference>
<proteinExistence type="predicted"/>
<feature type="transmembrane region" description="Helical" evidence="1">
    <location>
        <begin position="62"/>
        <end position="82"/>
    </location>
</feature>
<dbReference type="EMBL" id="FYEW01000002">
    <property type="protein sequence ID" value="SNC76115.1"/>
    <property type="molecule type" value="Genomic_DNA"/>
</dbReference>